<keyword evidence="8" id="KW-1185">Reference proteome</keyword>
<evidence type="ECO:0000256" key="3">
    <source>
        <dbReference type="ARBA" id="ARBA00022833"/>
    </source>
</evidence>
<dbReference type="AlphaFoldDB" id="A0AAV7HUN1"/>
<evidence type="ECO:0000313" key="8">
    <source>
        <dbReference type="Proteomes" id="UP000826195"/>
    </source>
</evidence>
<dbReference type="PRINTS" id="PR00625">
    <property type="entry name" value="JDOMAIN"/>
</dbReference>
<dbReference type="Gene3D" id="1.10.287.110">
    <property type="entry name" value="DnaJ domain"/>
    <property type="match status" value="1"/>
</dbReference>
<reference evidence="7 8" key="1">
    <citation type="journal article" date="2021" name="J. Hered.">
        <title>A chromosome-level genome assembly of the parasitoid wasp, Cotesia glomerata (Hymenoptera: Braconidae).</title>
        <authorList>
            <person name="Pinto B.J."/>
            <person name="Weis J.J."/>
            <person name="Gamble T."/>
            <person name="Ode P.J."/>
            <person name="Paul R."/>
            <person name="Zaspel J.M."/>
        </authorList>
    </citation>
    <scope>NUCLEOTIDE SEQUENCE [LARGE SCALE GENOMIC DNA]</scope>
    <source>
        <strain evidence="7">CgM1</strain>
    </source>
</reference>
<dbReference type="InterPro" id="IPR001623">
    <property type="entry name" value="DnaJ_domain"/>
</dbReference>
<keyword evidence="3" id="KW-0862">Zinc</keyword>
<gene>
    <name evidence="7" type="ORF">KQX54_016103</name>
</gene>
<evidence type="ECO:0000256" key="4">
    <source>
        <dbReference type="ARBA" id="ARBA00023004"/>
    </source>
</evidence>
<dbReference type="InterPro" id="IPR036869">
    <property type="entry name" value="J_dom_sf"/>
</dbReference>
<evidence type="ECO:0000259" key="5">
    <source>
        <dbReference type="PROSITE" id="PS50076"/>
    </source>
</evidence>
<dbReference type="PROSITE" id="PS50076">
    <property type="entry name" value="DNAJ_2"/>
    <property type="match status" value="1"/>
</dbReference>
<dbReference type="InterPro" id="IPR007872">
    <property type="entry name" value="DPH_MB_dom"/>
</dbReference>
<dbReference type="Pfam" id="PF05207">
    <property type="entry name" value="Zn_ribbon_CSL"/>
    <property type="match status" value="1"/>
</dbReference>
<comment type="caution">
    <text evidence="7">The sequence shown here is derived from an EMBL/GenBank/DDBJ whole genome shotgun (WGS) entry which is preliminary data.</text>
</comment>
<evidence type="ECO:0000259" key="6">
    <source>
        <dbReference type="PROSITE" id="PS51074"/>
    </source>
</evidence>
<dbReference type="PANTHER" id="PTHR45255:SF1">
    <property type="entry name" value="DNAJ HOMOLOG SUBFAMILY C MEMBER 24"/>
    <property type="match status" value="1"/>
</dbReference>
<dbReference type="SMART" id="SM00271">
    <property type="entry name" value="DnaJ"/>
    <property type="match status" value="1"/>
</dbReference>
<dbReference type="EMBL" id="JAHXZJ010002982">
    <property type="protein sequence ID" value="KAH0535385.1"/>
    <property type="molecule type" value="Genomic_DNA"/>
</dbReference>
<comment type="similarity">
    <text evidence="1">Belongs to the DPH4 family.</text>
</comment>
<keyword evidence="2" id="KW-0479">Metal-binding</keyword>
<proteinExistence type="inferred from homology"/>
<dbReference type="SUPFAM" id="SSF46565">
    <property type="entry name" value="Chaperone J-domain"/>
    <property type="match status" value="1"/>
</dbReference>
<evidence type="ECO:0000313" key="7">
    <source>
        <dbReference type="EMBL" id="KAH0535385.1"/>
    </source>
</evidence>
<evidence type="ECO:0000256" key="1">
    <source>
        <dbReference type="ARBA" id="ARBA00006169"/>
    </source>
</evidence>
<dbReference type="GO" id="GO:0001671">
    <property type="term" value="F:ATPase activator activity"/>
    <property type="evidence" value="ECO:0007669"/>
    <property type="project" value="TreeGrafter"/>
</dbReference>
<dbReference type="PANTHER" id="PTHR45255">
    <property type="entry name" value="DNAJ HOMOLOG SUBFAMILY C MEMBER 24"/>
    <property type="match status" value="1"/>
</dbReference>
<name>A0AAV7HUN1_COTGL</name>
<dbReference type="InterPro" id="IPR036671">
    <property type="entry name" value="DPH_MB_sf"/>
</dbReference>
<feature type="domain" description="J" evidence="5">
    <location>
        <begin position="11"/>
        <end position="79"/>
    </location>
</feature>
<evidence type="ECO:0000256" key="2">
    <source>
        <dbReference type="ARBA" id="ARBA00022723"/>
    </source>
</evidence>
<keyword evidence="4" id="KW-0408">Iron</keyword>
<feature type="domain" description="DPH-type MB" evidence="6">
    <location>
        <begin position="80"/>
        <end position="144"/>
    </location>
</feature>
<dbReference type="PROSITE" id="PS51074">
    <property type="entry name" value="DPH_MB"/>
    <property type="match status" value="1"/>
</dbReference>
<dbReference type="Gene3D" id="3.10.660.10">
    <property type="entry name" value="DPH Zinc finger"/>
    <property type="match status" value="1"/>
</dbReference>
<protein>
    <submittedName>
        <fullName evidence="7">Uncharacterized protein</fullName>
    </submittedName>
</protein>
<dbReference type="CDD" id="cd06257">
    <property type="entry name" value="DnaJ"/>
    <property type="match status" value="1"/>
</dbReference>
<dbReference type="SUPFAM" id="SSF144217">
    <property type="entry name" value="CSL zinc finger"/>
    <property type="match status" value="1"/>
</dbReference>
<dbReference type="Proteomes" id="UP000826195">
    <property type="component" value="Unassembled WGS sequence"/>
</dbReference>
<accession>A0AAV7HUN1</accession>
<organism evidence="7 8">
    <name type="scientific">Cotesia glomerata</name>
    <name type="common">Lepidopteran parasitic wasp</name>
    <name type="synonym">Apanteles glomeratus</name>
    <dbReference type="NCBI Taxonomy" id="32391"/>
    <lineage>
        <taxon>Eukaryota</taxon>
        <taxon>Metazoa</taxon>
        <taxon>Ecdysozoa</taxon>
        <taxon>Arthropoda</taxon>
        <taxon>Hexapoda</taxon>
        <taxon>Insecta</taxon>
        <taxon>Pterygota</taxon>
        <taxon>Neoptera</taxon>
        <taxon>Endopterygota</taxon>
        <taxon>Hymenoptera</taxon>
        <taxon>Apocrita</taxon>
        <taxon>Ichneumonoidea</taxon>
        <taxon>Braconidae</taxon>
        <taxon>Microgastrinae</taxon>
        <taxon>Cotesia</taxon>
    </lineage>
</organism>
<dbReference type="GO" id="GO:0008198">
    <property type="term" value="F:ferrous iron binding"/>
    <property type="evidence" value="ECO:0007669"/>
    <property type="project" value="TreeGrafter"/>
</dbReference>
<sequence>MKMSIVNNGYKYYEVLGCGKNSTYDELKRAYHKLALVYHPDKAKSKKNGDTDCKKFFEIEEAWRVLSDNDLKIKYDAKCRQAELELDNLLIYDRINVKEMNAEDDVLSYPCRCGSNYLISTEEFTDNSIYIPCSECTFCIFVEK</sequence>
<dbReference type="Pfam" id="PF00226">
    <property type="entry name" value="DnaJ"/>
    <property type="match status" value="1"/>
</dbReference>